<sequence length="222" mass="25331">MDIQANLKEVIAELPTNVRLVAVSKFHPAEAIEAAYSAGQRIFGESKEQELSGKHEQLPKDIEWHFIGHLQTNKVKYIAPYIAMIHAADSYKLLVEINKQAAKHERTIPCLLEIHIAQEESKYGFTFDSCREMLRTGEWKNLNNICIAGVMGMATNTEDETEIANEFHSLKVFFDELKQKFFSDRPEFKEISMGMSHDYPIAVKEGSTMVRVGSKIFGDRNY</sequence>
<comment type="similarity">
    <text evidence="2 4">Belongs to the pyridoxal phosphate-binding protein YggS/PROSC family.</text>
</comment>
<dbReference type="Proteomes" id="UP000285864">
    <property type="component" value="Unassembled WGS sequence"/>
</dbReference>
<dbReference type="NCBIfam" id="TIGR00044">
    <property type="entry name" value="YggS family pyridoxal phosphate-dependent enzyme"/>
    <property type="match status" value="1"/>
</dbReference>
<dbReference type="PANTHER" id="PTHR10146">
    <property type="entry name" value="PROLINE SYNTHETASE CO-TRANSCRIBED BACTERIAL HOMOLOG PROTEIN"/>
    <property type="match status" value="1"/>
</dbReference>
<organism evidence="6 7">
    <name type="scientific">Phocaeicola coprocola</name>
    <dbReference type="NCBI Taxonomy" id="310298"/>
    <lineage>
        <taxon>Bacteria</taxon>
        <taxon>Pseudomonadati</taxon>
        <taxon>Bacteroidota</taxon>
        <taxon>Bacteroidia</taxon>
        <taxon>Bacteroidales</taxon>
        <taxon>Bacteroidaceae</taxon>
        <taxon>Phocaeicola</taxon>
    </lineage>
</organism>
<accession>A0A412GUL4</accession>
<name>A0A412GUL4_9BACT</name>
<comment type="function">
    <text evidence="2">Pyridoxal 5'-phosphate (PLP)-binding protein, which is involved in PLP homeostasis.</text>
</comment>
<protein>
    <recommendedName>
        <fullName evidence="2">Pyridoxal phosphate homeostasis protein</fullName>
        <shortName evidence="2">PLP homeostasis protein</shortName>
    </recommendedName>
</protein>
<dbReference type="InterPro" id="IPR029066">
    <property type="entry name" value="PLP-binding_barrel"/>
</dbReference>
<comment type="cofactor">
    <cofactor evidence="3">
        <name>pyridoxal 5'-phosphate</name>
        <dbReference type="ChEBI" id="CHEBI:597326"/>
    </cofactor>
</comment>
<dbReference type="InterPro" id="IPR001608">
    <property type="entry name" value="Ala_racemase_N"/>
</dbReference>
<dbReference type="PROSITE" id="PS01211">
    <property type="entry name" value="UPF0001"/>
    <property type="match status" value="1"/>
</dbReference>
<dbReference type="RefSeq" id="WP_118483407.1">
    <property type="nucleotide sequence ID" value="NZ_CAUELD010000037.1"/>
</dbReference>
<dbReference type="Pfam" id="PF01168">
    <property type="entry name" value="Ala_racemase_N"/>
    <property type="match status" value="1"/>
</dbReference>
<dbReference type="AlphaFoldDB" id="A0A412GUL4"/>
<evidence type="ECO:0000259" key="5">
    <source>
        <dbReference type="Pfam" id="PF01168"/>
    </source>
</evidence>
<evidence type="ECO:0000256" key="1">
    <source>
        <dbReference type="ARBA" id="ARBA00022898"/>
    </source>
</evidence>
<dbReference type="HAMAP" id="MF_02087">
    <property type="entry name" value="PLP_homeostasis"/>
    <property type="match status" value="1"/>
</dbReference>
<feature type="modified residue" description="N6-(pyridoxal phosphate)lysine" evidence="2 3">
    <location>
        <position position="25"/>
    </location>
</feature>
<dbReference type="PANTHER" id="PTHR10146:SF14">
    <property type="entry name" value="PYRIDOXAL PHOSPHATE HOMEOSTASIS PROTEIN"/>
    <property type="match status" value="1"/>
</dbReference>
<keyword evidence="1 2" id="KW-0663">Pyridoxal phosphate</keyword>
<evidence type="ECO:0000313" key="6">
    <source>
        <dbReference type="EMBL" id="RGR98539.1"/>
    </source>
</evidence>
<feature type="domain" description="Alanine racemase N-terminal" evidence="5">
    <location>
        <begin position="3"/>
        <end position="220"/>
    </location>
</feature>
<keyword evidence="7" id="KW-1185">Reference proteome</keyword>
<evidence type="ECO:0000256" key="3">
    <source>
        <dbReference type="PIRSR" id="PIRSR004848-1"/>
    </source>
</evidence>
<comment type="caution">
    <text evidence="6">The sequence shown here is derived from an EMBL/GenBank/DDBJ whole genome shotgun (WGS) entry which is preliminary data.</text>
</comment>
<dbReference type="GO" id="GO:0030170">
    <property type="term" value="F:pyridoxal phosphate binding"/>
    <property type="evidence" value="ECO:0007669"/>
    <property type="project" value="UniProtKB-UniRule"/>
</dbReference>
<dbReference type="PIRSF" id="PIRSF004848">
    <property type="entry name" value="YBL036c_PLPDEIII"/>
    <property type="match status" value="1"/>
</dbReference>
<dbReference type="CDD" id="cd00635">
    <property type="entry name" value="PLPDE_III_YBL036c_like"/>
    <property type="match status" value="1"/>
</dbReference>
<evidence type="ECO:0000313" key="7">
    <source>
        <dbReference type="Proteomes" id="UP000285864"/>
    </source>
</evidence>
<dbReference type="FunFam" id="3.20.20.10:FF:000024">
    <property type="entry name" value="Pyridoxal phosphate homeostasis protein"/>
    <property type="match status" value="1"/>
</dbReference>
<evidence type="ECO:0000256" key="2">
    <source>
        <dbReference type="HAMAP-Rule" id="MF_02087"/>
    </source>
</evidence>
<dbReference type="InterPro" id="IPR011078">
    <property type="entry name" value="PyrdxlP_homeostasis"/>
</dbReference>
<dbReference type="EMBL" id="QRUU01000011">
    <property type="protein sequence ID" value="RGR98539.1"/>
    <property type="molecule type" value="Genomic_DNA"/>
</dbReference>
<dbReference type="SUPFAM" id="SSF51419">
    <property type="entry name" value="PLP-binding barrel"/>
    <property type="match status" value="1"/>
</dbReference>
<gene>
    <name evidence="6" type="ORF">DWY20_03995</name>
</gene>
<proteinExistence type="inferred from homology"/>
<dbReference type="Gene3D" id="3.20.20.10">
    <property type="entry name" value="Alanine racemase"/>
    <property type="match status" value="1"/>
</dbReference>
<evidence type="ECO:0000256" key="4">
    <source>
        <dbReference type="RuleBase" id="RU004514"/>
    </source>
</evidence>
<reference evidence="6 7" key="1">
    <citation type="submission" date="2018-08" db="EMBL/GenBank/DDBJ databases">
        <title>A genome reference for cultivated species of the human gut microbiota.</title>
        <authorList>
            <person name="Zou Y."/>
            <person name="Xue W."/>
            <person name="Luo G."/>
        </authorList>
    </citation>
    <scope>NUCLEOTIDE SEQUENCE [LARGE SCALE GENOMIC DNA]</scope>
    <source>
        <strain evidence="6 7">AF24-2</strain>
    </source>
</reference>